<feature type="domain" description="SGNH hydrolase-type esterase" evidence="1">
    <location>
        <begin position="67"/>
        <end position="262"/>
    </location>
</feature>
<protein>
    <submittedName>
        <fullName evidence="2">Lipase/acylhydrolase</fullName>
    </submittedName>
</protein>
<dbReference type="RefSeq" id="WP_018976476.1">
    <property type="nucleotide sequence ID" value="NZ_BMLN01000008.1"/>
</dbReference>
<evidence type="ECO:0000313" key="3">
    <source>
        <dbReference type="Proteomes" id="UP000606653"/>
    </source>
</evidence>
<evidence type="ECO:0000313" key="2">
    <source>
        <dbReference type="EMBL" id="GGO04004.1"/>
    </source>
</evidence>
<dbReference type="InterPro" id="IPR051532">
    <property type="entry name" value="Ester_Hydrolysis_Enzymes"/>
</dbReference>
<organism evidence="2 3">
    <name type="scientific">Saccharibacillus kuerlensis</name>
    <dbReference type="NCBI Taxonomy" id="459527"/>
    <lineage>
        <taxon>Bacteria</taxon>
        <taxon>Bacillati</taxon>
        <taxon>Bacillota</taxon>
        <taxon>Bacilli</taxon>
        <taxon>Bacillales</taxon>
        <taxon>Paenibacillaceae</taxon>
        <taxon>Saccharibacillus</taxon>
    </lineage>
</organism>
<reference evidence="3" key="1">
    <citation type="journal article" date="2019" name="Int. J. Syst. Evol. Microbiol.">
        <title>The Global Catalogue of Microorganisms (GCM) 10K type strain sequencing project: providing services to taxonomists for standard genome sequencing and annotation.</title>
        <authorList>
            <consortium name="The Broad Institute Genomics Platform"/>
            <consortium name="The Broad Institute Genome Sequencing Center for Infectious Disease"/>
            <person name="Wu L."/>
            <person name="Ma J."/>
        </authorList>
    </citation>
    <scope>NUCLEOTIDE SEQUENCE [LARGE SCALE GENOMIC DNA]</scope>
    <source>
        <strain evidence="3">CGMCC 1.6964</strain>
    </source>
</reference>
<dbReference type="Proteomes" id="UP000606653">
    <property type="component" value="Unassembled WGS sequence"/>
</dbReference>
<dbReference type="PANTHER" id="PTHR30383">
    <property type="entry name" value="THIOESTERASE 1/PROTEASE 1/LYSOPHOSPHOLIPASE L1"/>
    <property type="match status" value="1"/>
</dbReference>
<dbReference type="PANTHER" id="PTHR30383:SF27">
    <property type="entry name" value="SPORE GERMINATION LIPASE LIPC"/>
    <property type="match status" value="1"/>
</dbReference>
<comment type="caution">
    <text evidence="2">The sequence shown here is derived from an EMBL/GenBank/DDBJ whole genome shotgun (WGS) entry which is preliminary data.</text>
</comment>
<evidence type="ECO:0000259" key="1">
    <source>
        <dbReference type="Pfam" id="PF13472"/>
    </source>
</evidence>
<gene>
    <name evidence="2" type="ORF">GCM10010969_28840</name>
</gene>
<sequence length="272" mass="29681">MNSWKWIWRMTALLSGAATLLLAVGFGHGAQELIFPRPNVVDTEASANAPLTNREPSLEDGNYRIVAVGDSLAKGTGDTTGQGFARRTAALLDQKDDKEVRFLNNLGINGMTTRQLLNELEEPGVQYVLKEANIILLSIGANDLFQGGEALQMGSGVPDSAAAFDEALPGAVERLGEILNMLRSINPSARIVYIGLYNPFGDIEELREAGNQGITDWNARAAEMIAETENMTLTPTFDLFQRNPGAYLSFDHFHPNSIGYERIAERIVQGLE</sequence>
<dbReference type="EMBL" id="BMLN01000008">
    <property type="protein sequence ID" value="GGO04004.1"/>
    <property type="molecule type" value="Genomic_DNA"/>
</dbReference>
<proteinExistence type="predicted"/>
<keyword evidence="3" id="KW-1185">Reference proteome</keyword>
<dbReference type="InterPro" id="IPR013830">
    <property type="entry name" value="SGNH_hydro"/>
</dbReference>
<dbReference type="Gene3D" id="3.40.50.1110">
    <property type="entry name" value="SGNH hydrolase"/>
    <property type="match status" value="1"/>
</dbReference>
<accession>A0ABQ2L5C5</accession>
<dbReference type="InterPro" id="IPR036514">
    <property type="entry name" value="SGNH_hydro_sf"/>
</dbReference>
<dbReference type="Pfam" id="PF13472">
    <property type="entry name" value="Lipase_GDSL_2"/>
    <property type="match status" value="1"/>
</dbReference>
<name>A0ABQ2L5C5_9BACL</name>
<dbReference type="SUPFAM" id="SSF52266">
    <property type="entry name" value="SGNH hydrolase"/>
    <property type="match status" value="1"/>
</dbReference>